<evidence type="ECO:0000313" key="4">
    <source>
        <dbReference type="Proteomes" id="UP000663637"/>
    </source>
</evidence>
<dbReference type="RefSeq" id="WP_205442822.1">
    <property type="nucleotide sequence ID" value="NZ_CP061510.1"/>
</dbReference>
<dbReference type="InterPro" id="IPR011990">
    <property type="entry name" value="TPR-like_helical_dom_sf"/>
</dbReference>
<evidence type="ECO:0000259" key="2">
    <source>
        <dbReference type="Pfam" id="PF12770"/>
    </source>
</evidence>
<sequence length="925" mass="98197">MKHRITLCSTRTVIAATLLAFAFPAHSAQPAEDDLFLGTVARYEAAVASLKESGGDLAPQQIGAIASRAIIAAYFSERYDAAADLYSRYRDKPLDTLAVVTGLGAILQASSDADAKAAARERLAAYATQPVPDAPLAPAVSQAALGADAMLRDDLPGAVAFFRKAMELAQRDLPADDPAQVMFANAYGRHLQYADRTAGRTAVERTERLALDILPEGHPLWINVWYDMAARSQAAGRFGEAAAIYARITDLAAREWGQDDRRLYPILQYRAVALSGLGERQTALDIARLAITVEGSQPMGDRAMHRELIGGLLLGEGQIEEATASYREGLALLDGTDPDDLRWAFIQSRLARTLSVLGQDAEALEMAKKAEAGFAAKLPATHPARITTDAMIAKAFARSGDPAHAYDMLEKIVATNESKMLDAYARSQDVRSVAAANNTLFRDFAWVALKNARMEQAWRAAQLATLGELAMSSAKLGYPGDAEGFRKALEGVQAARAAEADARQKLADGKASANALAAAIDHRETAERQLDSDFPRHAEILRPTPLTLAETQAGLSDTEAVVIPLVVEDRNVTLVVTSNAVIWQESTSPYNSTTALIRQLRASLEEASVADGDADRFDSAAAHEIYRRFFGPALAPALTGITKLIFPAGGPLAQIPPSVLVSETPVAGKTPRFLIRDYAIAVRPSLRPLAPPKKTPAHAFAGIGAPALSAKNGDARSLRGMDIDIKALRALPSLPGSLAELTAMRNAFARDDALLLTGEQATEAGVRAAPLGDYRVLAFSTHGLVGGQIRDLAEPALVLTPPDAPTSAEDGLLTASEIAAMDLAADWVILSACNTAAGDGRGGATYGGLARAFQVAGAHSLLLSHWPVRDDAAAFLSVETLRRAETGADRAQALREAQLRMVADKAGMPGEANPAVWGPFVLIEG</sequence>
<feature type="chain" id="PRO_5046366042" evidence="1">
    <location>
        <begin position="28"/>
        <end position="925"/>
    </location>
</feature>
<proteinExistence type="predicted"/>
<dbReference type="EMBL" id="CP061510">
    <property type="protein sequence ID" value="QSB44729.1"/>
    <property type="molecule type" value="Genomic_DNA"/>
</dbReference>
<accession>A0ABX7KC07</accession>
<dbReference type="Gene3D" id="1.25.40.10">
    <property type="entry name" value="Tetratricopeptide repeat domain"/>
    <property type="match status" value="2"/>
</dbReference>
<keyword evidence="1" id="KW-0732">Signal</keyword>
<dbReference type="Pfam" id="PF12770">
    <property type="entry name" value="CHAT"/>
    <property type="match status" value="1"/>
</dbReference>
<protein>
    <submittedName>
        <fullName evidence="3">CHAT domain-containing protein</fullName>
    </submittedName>
</protein>
<organism evidence="3 4">
    <name type="scientific">Tsuneonella flava</name>
    <dbReference type="NCBI Taxonomy" id="2055955"/>
    <lineage>
        <taxon>Bacteria</taxon>
        <taxon>Pseudomonadati</taxon>
        <taxon>Pseudomonadota</taxon>
        <taxon>Alphaproteobacteria</taxon>
        <taxon>Sphingomonadales</taxon>
        <taxon>Erythrobacteraceae</taxon>
        <taxon>Tsuneonella</taxon>
    </lineage>
</organism>
<dbReference type="Proteomes" id="UP000663637">
    <property type="component" value="Chromosome"/>
</dbReference>
<evidence type="ECO:0000313" key="3">
    <source>
        <dbReference type="EMBL" id="QSB44729.1"/>
    </source>
</evidence>
<name>A0ABX7KC07_9SPHN</name>
<gene>
    <name evidence="3" type="ORF">IDJ81_00615</name>
</gene>
<keyword evidence="4" id="KW-1185">Reference proteome</keyword>
<reference evidence="3 4" key="1">
    <citation type="submission" date="2020-09" db="EMBL/GenBank/DDBJ databases">
        <title>Complete genome sequence of altererythrobacter flavus SS-21NJ, isolated from Dongying oil sludge in Shandong province.</title>
        <authorList>
            <person name="Sun S."/>
            <person name="Zhang Z."/>
        </authorList>
    </citation>
    <scope>NUCLEOTIDE SEQUENCE [LARGE SCALE GENOMIC DNA]</scope>
    <source>
        <strain evidence="3 4">SS-21NJ</strain>
    </source>
</reference>
<dbReference type="SUPFAM" id="SSF48452">
    <property type="entry name" value="TPR-like"/>
    <property type="match status" value="2"/>
</dbReference>
<feature type="signal peptide" evidence="1">
    <location>
        <begin position="1"/>
        <end position="27"/>
    </location>
</feature>
<evidence type="ECO:0000256" key="1">
    <source>
        <dbReference type="SAM" id="SignalP"/>
    </source>
</evidence>
<dbReference type="InterPro" id="IPR024983">
    <property type="entry name" value="CHAT_dom"/>
</dbReference>
<feature type="domain" description="CHAT" evidence="2">
    <location>
        <begin position="621"/>
        <end position="923"/>
    </location>
</feature>